<keyword evidence="1" id="KW-1133">Transmembrane helix</keyword>
<dbReference type="Proteomes" id="UP001144280">
    <property type="component" value="Unassembled WGS sequence"/>
</dbReference>
<proteinExistence type="predicted"/>
<protein>
    <recommendedName>
        <fullName evidence="2">Low molecular weight protein antigen 6 PH domain-containing protein</fullName>
    </recommendedName>
</protein>
<comment type="caution">
    <text evidence="3">The sequence shown here is derived from an EMBL/GenBank/DDBJ whole genome shotgun (WGS) entry which is preliminary data.</text>
</comment>
<feature type="domain" description="Low molecular weight protein antigen 6 PH" evidence="2">
    <location>
        <begin position="48"/>
        <end position="118"/>
    </location>
</feature>
<evidence type="ECO:0000256" key="1">
    <source>
        <dbReference type="SAM" id="Phobius"/>
    </source>
</evidence>
<sequence>MIGWELVALAILGSATENLFRLAGTAFLALAIGFGVVWVVGAFRIMRMGVYVSGYGVRVRGLFRTQTLAWQDVEHIRLHQASHRLGRFEIPSGMTVLIERRDGGHVQTPLWAQGIDFHRRPGLFRSVYQDLRDRHALARLAPA</sequence>
<keyword evidence="4" id="KW-1185">Reference proteome</keyword>
<keyword evidence="1" id="KW-0472">Membrane</keyword>
<keyword evidence="1" id="KW-0812">Transmembrane</keyword>
<dbReference type="InterPro" id="IPR019692">
    <property type="entry name" value="CFP-6_PH"/>
</dbReference>
<organism evidence="3 4">
    <name type="scientific">Phytohabitans aurantiacus</name>
    <dbReference type="NCBI Taxonomy" id="3016789"/>
    <lineage>
        <taxon>Bacteria</taxon>
        <taxon>Bacillati</taxon>
        <taxon>Actinomycetota</taxon>
        <taxon>Actinomycetes</taxon>
        <taxon>Micromonosporales</taxon>
        <taxon>Micromonosporaceae</taxon>
    </lineage>
</organism>
<name>A0ABQ5QWQ2_9ACTN</name>
<accession>A0ABQ5QWQ2</accession>
<dbReference type="EMBL" id="BSDI01000016">
    <property type="protein sequence ID" value="GLH98326.1"/>
    <property type="molecule type" value="Genomic_DNA"/>
</dbReference>
<evidence type="ECO:0000313" key="4">
    <source>
        <dbReference type="Proteomes" id="UP001144280"/>
    </source>
</evidence>
<feature type="transmembrane region" description="Helical" evidence="1">
    <location>
        <begin position="20"/>
        <end position="43"/>
    </location>
</feature>
<reference evidence="3" key="1">
    <citation type="submission" date="2022-12" db="EMBL/GenBank/DDBJ databases">
        <title>New Phytohabitans aurantiacus sp. RD004123 nov., an actinomycete isolated from soil.</title>
        <authorList>
            <person name="Triningsih D.W."/>
            <person name="Harunari E."/>
            <person name="Igarashi Y."/>
        </authorList>
    </citation>
    <scope>NUCLEOTIDE SEQUENCE</scope>
    <source>
        <strain evidence="3">RD004123</strain>
    </source>
</reference>
<gene>
    <name evidence="3" type="ORF">Pa4123_36010</name>
</gene>
<evidence type="ECO:0000313" key="3">
    <source>
        <dbReference type="EMBL" id="GLH98326.1"/>
    </source>
</evidence>
<dbReference type="Pfam" id="PF10756">
    <property type="entry name" value="bPH_6"/>
    <property type="match status" value="1"/>
</dbReference>
<evidence type="ECO:0000259" key="2">
    <source>
        <dbReference type="Pfam" id="PF10756"/>
    </source>
</evidence>